<evidence type="ECO:0000259" key="1">
    <source>
        <dbReference type="Pfam" id="PF07859"/>
    </source>
</evidence>
<evidence type="ECO:0000313" key="3">
    <source>
        <dbReference type="Proteomes" id="UP001583186"/>
    </source>
</evidence>
<dbReference type="SUPFAM" id="SSF53474">
    <property type="entry name" value="alpha/beta-Hydrolases"/>
    <property type="match status" value="1"/>
</dbReference>
<dbReference type="InterPro" id="IPR013094">
    <property type="entry name" value="AB_hydrolase_3"/>
</dbReference>
<gene>
    <name evidence="2" type="ORF">Sste5346_006110</name>
</gene>
<protein>
    <recommendedName>
        <fullName evidence="1">Alpha/beta hydrolase fold-3 domain-containing protein</fullName>
    </recommendedName>
</protein>
<name>A0ABR3Z179_9PEZI</name>
<dbReference type="PANTHER" id="PTHR23024">
    <property type="entry name" value="ARYLACETAMIDE DEACETYLASE"/>
    <property type="match status" value="1"/>
</dbReference>
<dbReference type="Gene3D" id="3.40.50.1820">
    <property type="entry name" value="alpha/beta hydrolase"/>
    <property type="match status" value="1"/>
</dbReference>
<organism evidence="2 3">
    <name type="scientific">Sporothrix stenoceras</name>
    <dbReference type="NCBI Taxonomy" id="5173"/>
    <lineage>
        <taxon>Eukaryota</taxon>
        <taxon>Fungi</taxon>
        <taxon>Dikarya</taxon>
        <taxon>Ascomycota</taxon>
        <taxon>Pezizomycotina</taxon>
        <taxon>Sordariomycetes</taxon>
        <taxon>Sordariomycetidae</taxon>
        <taxon>Ophiostomatales</taxon>
        <taxon>Ophiostomataceae</taxon>
        <taxon>Sporothrix</taxon>
    </lineage>
</organism>
<keyword evidence="3" id="KW-1185">Reference proteome</keyword>
<dbReference type="EMBL" id="JAWCUI010000035">
    <property type="protein sequence ID" value="KAL1893969.1"/>
    <property type="molecule type" value="Genomic_DNA"/>
</dbReference>
<dbReference type="Pfam" id="PF07859">
    <property type="entry name" value="Abhydrolase_3"/>
    <property type="match status" value="1"/>
</dbReference>
<accession>A0ABR3Z179</accession>
<reference evidence="2 3" key="1">
    <citation type="journal article" date="2024" name="IMA Fungus">
        <title>IMA Genome - F19 : A genome assembly and annotation guide to empower mycologists, including annotated draft genome sequences of Ceratocystis pirilliformis, Diaporthe australafricana, Fusarium ophioides, Paecilomyces lecythidis, and Sporothrix stenoceras.</title>
        <authorList>
            <person name="Aylward J."/>
            <person name="Wilson A.M."/>
            <person name="Visagie C.M."/>
            <person name="Spraker J."/>
            <person name="Barnes I."/>
            <person name="Buitendag C."/>
            <person name="Ceriani C."/>
            <person name="Del Mar Angel L."/>
            <person name="du Plessis D."/>
            <person name="Fuchs T."/>
            <person name="Gasser K."/>
            <person name="Kramer D."/>
            <person name="Li W."/>
            <person name="Munsamy K."/>
            <person name="Piso A."/>
            <person name="Price J.L."/>
            <person name="Sonnekus B."/>
            <person name="Thomas C."/>
            <person name="van der Nest A."/>
            <person name="van Dijk A."/>
            <person name="van Heerden A."/>
            <person name="van Vuuren N."/>
            <person name="Yilmaz N."/>
            <person name="Duong T.A."/>
            <person name="van der Merwe N.A."/>
            <person name="Wingfield M.J."/>
            <person name="Wingfield B.D."/>
        </authorList>
    </citation>
    <scope>NUCLEOTIDE SEQUENCE [LARGE SCALE GENOMIC DNA]</scope>
    <source>
        <strain evidence="2 3">CMW 5346</strain>
    </source>
</reference>
<proteinExistence type="predicted"/>
<dbReference type="InterPro" id="IPR029058">
    <property type="entry name" value="AB_hydrolase_fold"/>
</dbReference>
<feature type="domain" description="Alpha/beta hydrolase fold-3" evidence="1">
    <location>
        <begin position="95"/>
        <end position="313"/>
    </location>
</feature>
<sequence>MALPDKEYIRSLVKYDPEFQELCDRTGLFSGKFSVTELHGHMKTILDAFERAVGPTPDDIIETNITYTTRDGTSLRAKLFQPKERTTGKGRPLFVMFHGGGFSSGSPDDETLLCRNLVHALGAVCVAPTYRVAPEHVFPTAAHDAWDALQWAASPETYMAWGADPVNAGFVVGGTASGGNLAAVATHMARDSQLQPPLTGHYLSTPLLTMPEVVPEKYREFYLSHGQNTHSPVMCTSVVHHIVDGVYKADKTEATLFSVLNHPRGHAGLPPAYVQACGLDATRDDALLYEAILRKECKLQTKIGVYLGLPQRFQDLFATFTASTRFRRDQVEGIAWLFGRAPDIAKVVTELKPEDVLGQDPAVSPRPVFY</sequence>
<dbReference type="InterPro" id="IPR050466">
    <property type="entry name" value="Carboxylest/Gibb_receptor"/>
</dbReference>
<dbReference type="PANTHER" id="PTHR23024:SF643">
    <property type="entry name" value="AB HYDROLASE SUPERFAMILY PROTEIN B1A11.02"/>
    <property type="match status" value="1"/>
</dbReference>
<comment type="caution">
    <text evidence="2">The sequence shown here is derived from an EMBL/GenBank/DDBJ whole genome shotgun (WGS) entry which is preliminary data.</text>
</comment>
<evidence type="ECO:0000313" key="2">
    <source>
        <dbReference type="EMBL" id="KAL1893969.1"/>
    </source>
</evidence>
<dbReference type="Proteomes" id="UP001583186">
    <property type="component" value="Unassembled WGS sequence"/>
</dbReference>